<evidence type="ECO:0000313" key="2">
    <source>
        <dbReference type="Proteomes" id="UP000636709"/>
    </source>
</evidence>
<dbReference type="Proteomes" id="UP000636709">
    <property type="component" value="Unassembled WGS sequence"/>
</dbReference>
<dbReference type="AlphaFoldDB" id="A0A835KNN5"/>
<comment type="caution">
    <text evidence="1">The sequence shown here is derived from an EMBL/GenBank/DDBJ whole genome shotgun (WGS) entry which is preliminary data.</text>
</comment>
<accession>A0A835KNN5</accession>
<sequence>MMADCAYSMQVWNAFSSMGVAAQQLPPLDHHRFKHWWASMIQQHQAQPSSGIEQAVIYIAWNIWKERCRRVFDGKEFTVAQLILLIKQDISNWTTAYNIWEE</sequence>
<proteinExistence type="predicted"/>
<keyword evidence="2" id="KW-1185">Reference proteome</keyword>
<evidence type="ECO:0000313" key="1">
    <source>
        <dbReference type="EMBL" id="KAF8759363.1"/>
    </source>
</evidence>
<reference evidence="1" key="1">
    <citation type="submission" date="2020-07" db="EMBL/GenBank/DDBJ databases">
        <title>Genome sequence and genetic diversity analysis of an under-domesticated orphan crop, white fonio (Digitaria exilis).</title>
        <authorList>
            <person name="Bennetzen J.L."/>
            <person name="Chen S."/>
            <person name="Ma X."/>
            <person name="Wang X."/>
            <person name="Yssel A.E.J."/>
            <person name="Chaluvadi S.R."/>
            <person name="Johnson M."/>
            <person name="Gangashetty P."/>
            <person name="Hamidou F."/>
            <person name="Sanogo M.D."/>
            <person name="Zwaenepoel A."/>
            <person name="Wallace J."/>
            <person name="Van De Peer Y."/>
            <person name="Van Deynze A."/>
        </authorList>
    </citation>
    <scope>NUCLEOTIDE SEQUENCE</scope>
    <source>
        <tissue evidence="1">Leaves</tissue>
    </source>
</reference>
<protein>
    <submittedName>
        <fullName evidence="1">Uncharacterized protein</fullName>
    </submittedName>
</protein>
<dbReference type="OrthoDB" id="684339at2759"/>
<gene>
    <name evidence="1" type="ORF">HU200_010405</name>
</gene>
<organism evidence="1 2">
    <name type="scientific">Digitaria exilis</name>
    <dbReference type="NCBI Taxonomy" id="1010633"/>
    <lineage>
        <taxon>Eukaryota</taxon>
        <taxon>Viridiplantae</taxon>
        <taxon>Streptophyta</taxon>
        <taxon>Embryophyta</taxon>
        <taxon>Tracheophyta</taxon>
        <taxon>Spermatophyta</taxon>
        <taxon>Magnoliopsida</taxon>
        <taxon>Liliopsida</taxon>
        <taxon>Poales</taxon>
        <taxon>Poaceae</taxon>
        <taxon>PACMAD clade</taxon>
        <taxon>Panicoideae</taxon>
        <taxon>Panicodae</taxon>
        <taxon>Paniceae</taxon>
        <taxon>Anthephorinae</taxon>
        <taxon>Digitaria</taxon>
    </lineage>
</organism>
<name>A0A835KNN5_9POAL</name>
<dbReference type="EMBL" id="JACEFO010000718">
    <property type="protein sequence ID" value="KAF8759363.1"/>
    <property type="molecule type" value="Genomic_DNA"/>
</dbReference>